<comment type="subunit">
    <text evidence="2">Interacts transiently with the RNA polymerase catalytic core formed by RpoA, RpoB, RpoC and RpoZ (2 alpha, 1 beta, 1 beta' and 1 omega subunit) to form the RNA polymerase holoenzyme that can initiate transcription.</text>
</comment>
<name>A0A378WUG6_9NOCA</name>
<evidence type="ECO:0000256" key="5">
    <source>
        <dbReference type="ARBA" id="ARBA00023125"/>
    </source>
</evidence>
<dbReference type="SUPFAM" id="SSF54427">
    <property type="entry name" value="NTF2-like"/>
    <property type="match status" value="1"/>
</dbReference>
<dbReference type="Proteomes" id="UP000255082">
    <property type="component" value="Unassembled WGS sequence"/>
</dbReference>
<evidence type="ECO:0000256" key="6">
    <source>
        <dbReference type="ARBA" id="ARBA00023163"/>
    </source>
</evidence>
<dbReference type="Gene3D" id="1.10.1740.10">
    <property type="match status" value="1"/>
</dbReference>
<dbReference type="InterPro" id="IPR032710">
    <property type="entry name" value="NTF2-like_dom_sf"/>
</dbReference>
<dbReference type="PANTHER" id="PTHR30173">
    <property type="entry name" value="SIGMA 19 FACTOR"/>
    <property type="match status" value="1"/>
</dbReference>
<evidence type="ECO:0000259" key="8">
    <source>
        <dbReference type="Pfam" id="PF08281"/>
    </source>
</evidence>
<feature type="domain" description="RNA polymerase sigma-70 region 2" evidence="7">
    <location>
        <begin position="73"/>
        <end position="136"/>
    </location>
</feature>
<accession>A0A378WUG6</accession>
<dbReference type="PANTHER" id="PTHR30173:SF36">
    <property type="entry name" value="ECF RNA POLYMERASE SIGMA FACTOR SIGJ"/>
    <property type="match status" value="1"/>
</dbReference>
<dbReference type="SUPFAM" id="SSF88946">
    <property type="entry name" value="Sigma2 domain of RNA polymerase sigma factors"/>
    <property type="match status" value="1"/>
</dbReference>
<dbReference type="AlphaFoldDB" id="A0A378WUG6"/>
<dbReference type="InterPro" id="IPR013324">
    <property type="entry name" value="RNA_pol_sigma_r3/r4-like"/>
</dbReference>
<dbReference type="SUPFAM" id="SSF88659">
    <property type="entry name" value="Sigma3 and sigma4 domains of RNA polymerase sigma factors"/>
    <property type="match status" value="1"/>
</dbReference>
<organism evidence="9 10">
    <name type="scientific">Nocardia africana</name>
    <dbReference type="NCBI Taxonomy" id="134964"/>
    <lineage>
        <taxon>Bacteria</taxon>
        <taxon>Bacillati</taxon>
        <taxon>Actinomycetota</taxon>
        <taxon>Actinomycetes</taxon>
        <taxon>Mycobacteriales</taxon>
        <taxon>Nocardiaceae</taxon>
        <taxon>Nocardia</taxon>
    </lineage>
</organism>
<dbReference type="EMBL" id="UGRU01000001">
    <property type="protein sequence ID" value="SUA44789.1"/>
    <property type="molecule type" value="Genomic_DNA"/>
</dbReference>
<dbReference type="InterPro" id="IPR007627">
    <property type="entry name" value="RNA_pol_sigma70_r2"/>
</dbReference>
<gene>
    <name evidence="9" type="ORF">NCTC13184_03309</name>
</gene>
<keyword evidence="4" id="KW-0731">Sigma factor</keyword>
<evidence type="ECO:0000313" key="9">
    <source>
        <dbReference type="EMBL" id="SUA44789.1"/>
    </source>
</evidence>
<dbReference type="Pfam" id="PF08281">
    <property type="entry name" value="Sigma70_r4_2"/>
    <property type="match status" value="1"/>
</dbReference>
<dbReference type="GO" id="GO:0006352">
    <property type="term" value="P:DNA-templated transcription initiation"/>
    <property type="evidence" value="ECO:0007669"/>
    <property type="project" value="InterPro"/>
</dbReference>
<reference evidence="9 10" key="1">
    <citation type="submission" date="2018-06" db="EMBL/GenBank/DDBJ databases">
        <authorList>
            <consortium name="Pathogen Informatics"/>
            <person name="Doyle S."/>
        </authorList>
    </citation>
    <scope>NUCLEOTIDE SEQUENCE [LARGE SCALE GENOMIC DNA]</scope>
    <source>
        <strain evidence="9 10">NCTC13184</strain>
    </source>
</reference>
<evidence type="ECO:0000256" key="3">
    <source>
        <dbReference type="ARBA" id="ARBA00023015"/>
    </source>
</evidence>
<proteinExistence type="inferred from homology"/>
<dbReference type="InterPro" id="IPR014284">
    <property type="entry name" value="RNA_pol_sigma-70_dom"/>
</dbReference>
<keyword evidence="6" id="KW-0804">Transcription</keyword>
<evidence type="ECO:0000256" key="4">
    <source>
        <dbReference type="ARBA" id="ARBA00023082"/>
    </source>
</evidence>
<feature type="domain" description="RNA polymerase sigma factor 70 region 4 type 2" evidence="8">
    <location>
        <begin position="173"/>
        <end position="224"/>
    </location>
</feature>
<dbReference type="NCBIfam" id="TIGR02937">
    <property type="entry name" value="sigma70-ECF"/>
    <property type="match status" value="1"/>
</dbReference>
<dbReference type="GO" id="GO:0016987">
    <property type="term" value="F:sigma factor activity"/>
    <property type="evidence" value="ECO:0007669"/>
    <property type="project" value="UniProtKB-KW"/>
</dbReference>
<keyword evidence="3" id="KW-0805">Transcription regulation</keyword>
<dbReference type="InterPro" id="IPR013249">
    <property type="entry name" value="RNA_pol_sigma70_r4_t2"/>
</dbReference>
<dbReference type="InterPro" id="IPR013325">
    <property type="entry name" value="RNA_pol_sigma_r2"/>
</dbReference>
<comment type="similarity">
    <text evidence="1">Belongs to the sigma-70 factor family. ECF subfamily.</text>
</comment>
<evidence type="ECO:0000259" key="7">
    <source>
        <dbReference type="Pfam" id="PF04542"/>
    </source>
</evidence>
<evidence type="ECO:0000256" key="2">
    <source>
        <dbReference type="ARBA" id="ARBA00011344"/>
    </source>
</evidence>
<dbReference type="Pfam" id="PF04542">
    <property type="entry name" value="Sigma70_r2"/>
    <property type="match status" value="1"/>
</dbReference>
<dbReference type="Gene3D" id="1.10.10.10">
    <property type="entry name" value="Winged helix-like DNA-binding domain superfamily/Winged helix DNA-binding domain"/>
    <property type="match status" value="1"/>
</dbReference>
<keyword evidence="5" id="KW-0238">DNA-binding</keyword>
<dbReference type="InterPro" id="IPR036388">
    <property type="entry name" value="WH-like_DNA-bd_sf"/>
</dbReference>
<sequence length="376" mass="41679">MRMWRSGLRSRRVIKRPSASGIGALRRIATAPRCPGKAPAYSATRQDRGLRWTLPICVADDGGMLLTREVDVFESFRARLEAIAYRLLGSASDAEDAVQETYLRWQAADREYVQTPEAWLTKVLTNLCLNQLTTARARRETYVGQWLPEPVLAGDSMLGPADTVEQRESVSIAMLTLMERLTAKERVVYVLREAFGYPHHEIAELIDITEANCQQVYRRAKQHLSMERARIEVDEAAARRIVEEFLAAAVSGQTEKLVELLTDDASIVGDGGEFLATLSRPLFGAQRVARFVCLAIKPSNGTWNKLGGKPEMFAAIANGMPALVLVSERRIVAVVVLQVTVEGIAAVHAQVNPDKLAHANRRWATRAPGAPLPELW</sequence>
<evidence type="ECO:0000256" key="1">
    <source>
        <dbReference type="ARBA" id="ARBA00010641"/>
    </source>
</evidence>
<dbReference type="NCBIfam" id="NF007214">
    <property type="entry name" value="PRK09636.1"/>
    <property type="match status" value="1"/>
</dbReference>
<evidence type="ECO:0000313" key="10">
    <source>
        <dbReference type="Proteomes" id="UP000255082"/>
    </source>
</evidence>
<dbReference type="InterPro" id="IPR052704">
    <property type="entry name" value="ECF_Sigma-70_Domain"/>
</dbReference>
<protein>
    <submittedName>
        <fullName evidence="9">RNA polymerase sigma factor SigJ</fullName>
    </submittedName>
</protein>
<dbReference type="GO" id="GO:0003677">
    <property type="term" value="F:DNA binding"/>
    <property type="evidence" value="ECO:0007669"/>
    <property type="project" value="UniProtKB-KW"/>
</dbReference>